<evidence type="ECO:0000313" key="2">
    <source>
        <dbReference type="EMBL" id="QUD86237.1"/>
    </source>
</evidence>
<dbReference type="SMART" id="SM00507">
    <property type="entry name" value="HNHc"/>
    <property type="match status" value="1"/>
</dbReference>
<gene>
    <name evidence="2" type="ORF">KCG34_14135</name>
</gene>
<dbReference type="KEGG" id="caul:KCG34_14135"/>
<dbReference type="CDD" id="cd00085">
    <property type="entry name" value="HNHc"/>
    <property type="match status" value="1"/>
</dbReference>
<dbReference type="AlphaFoldDB" id="A0A975ISW4"/>
<dbReference type="Pfam" id="PF01844">
    <property type="entry name" value="HNH"/>
    <property type="match status" value="1"/>
</dbReference>
<keyword evidence="2" id="KW-0378">Hydrolase</keyword>
<dbReference type="Proteomes" id="UP000676409">
    <property type="component" value="Chromosome"/>
</dbReference>
<keyword evidence="2" id="KW-0255">Endonuclease</keyword>
<sequence>MADTIRRRPRQNFFEMGLKPGDRVVLEQHPDELVVVENDRQLRWRGRLISLTALRQAIGQRRGLTTYSGRITANGIDLDQLYDETYGPARIAEDLPEELRPKGAWLTFAEVVGSPDNLMGVKAVWGKSSAPVMCFGSRGDPSAKDTLHFSLAHNVAKKSISQPFMVTIGGGEQVTADLRGRVLELVRVSGAYGETAAFVSDPELSERLAQWPVAVVLTEVYAIEDDPDLIEDLGFPDRRILANAYDGVKRNDADIDRLWAALKDRRLALRHDVPALPGFADPGKVVQVSTLFPKVKATEGERRYKAALQIERSGDLAREAKRANRERNGGVLVCEACDFSDEKSALFDAHHVEPLALGVRETTISHLAILCPTCHRWAHHKALHVTAPLTVSEVRAARFLEPTSAAGDQ</sequence>
<dbReference type="GO" id="GO:0008270">
    <property type="term" value="F:zinc ion binding"/>
    <property type="evidence" value="ECO:0007669"/>
    <property type="project" value="InterPro"/>
</dbReference>
<organism evidence="2 3">
    <name type="scientific">Phenylobacterium montanum</name>
    <dbReference type="NCBI Taxonomy" id="2823693"/>
    <lineage>
        <taxon>Bacteria</taxon>
        <taxon>Pseudomonadati</taxon>
        <taxon>Pseudomonadota</taxon>
        <taxon>Alphaproteobacteria</taxon>
        <taxon>Caulobacterales</taxon>
        <taxon>Caulobacteraceae</taxon>
        <taxon>Phenylobacterium</taxon>
    </lineage>
</organism>
<dbReference type="RefSeq" id="WP_211936289.1">
    <property type="nucleotide sequence ID" value="NZ_CP073078.1"/>
</dbReference>
<dbReference type="GO" id="GO:0003676">
    <property type="term" value="F:nucleic acid binding"/>
    <property type="evidence" value="ECO:0007669"/>
    <property type="project" value="InterPro"/>
</dbReference>
<accession>A0A975ISW4</accession>
<dbReference type="InterPro" id="IPR003615">
    <property type="entry name" value="HNH_nuc"/>
</dbReference>
<protein>
    <submittedName>
        <fullName evidence="2">HNH endonuclease</fullName>
    </submittedName>
</protein>
<evidence type="ECO:0000259" key="1">
    <source>
        <dbReference type="SMART" id="SM00507"/>
    </source>
</evidence>
<dbReference type="EMBL" id="CP073078">
    <property type="protein sequence ID" value="QUD86237.1"/>
    <property type="molecule type" value="Genomic_DNA"/>
</dbReference>
<name>A0A975ISW4_9CAUL</name>
<feature type="domain" description="HNH nuclease" evidence="1">
    <location>
        <begin position="319"/>
        <end position="376"/>
    </location>
</feature>
<keyword evidence="2" id="KW-0540">Nuclease</keyword>
<reference evidence="2" key="1">
    <citation type="submission" date="2021-04" db="EMBL/GenBank/DDBJ databases">
        <title>The complete genome sequence of Caulobacter sp. S6.</title>
        <authorList>
            <person name="Tang Y."/>
            <person name="Ouyang W."/>
            <person name="Liu Q."/>
            <person name="Huang B."/>
            <person name="Guo Z."/>
            <person name="Lei P."/>
        </authorList>
    </citation>
    <scope>NUCLEOTIDE SEQUENCE</scope>
    <source>
        <strain evidence="2">S6</strain>
    </source>
</reference>
<dbReference type="GO" id="GO:0004519">
    <property type="term" value="F:endonuclease activity"/>
    <property type="evidence" value="ECO:0007669"/>
    <property type="project" value="UniProtKB-KW"/>
</dbReference>
<evidence type="ECO:0000313" key="3">
    <source>
        <dbReference type="Proteomes" id="UP000676409"/>
    </source>
</evidence>
<proteinExistence type="predicted"/>
<keyword evidence="3" id="KW-1185">Reference proteome</keyword>
<dbReference type="InterPro" id="IPR002711">
    <property type="entry name" value="HNH"/>
</dbReference>